<accession>A0A1V8PQQ6</accession>
<dbReference type="Gene3D" id="3.40.50.2300">
    <property type="match status" value="2"/>
</dbReference>
<reference evidence="6 7" key="1">
    <citation type="submission" date="2017-03" db="EMBL/GenBank/DDBJ databases">
        <title>Maternal inheritance of bifidobacteria.</title>
        <authorList>
            <person name="Lugli G.A."/>
            <person name="Duranti S."/>
            <person name="Milani C."/>
            <person name="Mancabelli L."/>
        </authorList>
    </citation>
    <scope>NUCLEOTIDE SEQUENCE [LARGE SCALE GENOMIC DNA]</scope>
    <source>
        <strain evidence="6 7">1899B</strain>
    </source>
</reference>
<evidence type="ECO:0000256" key="3">
    <source>
        <dbReference type="ARBA" id="ARBA00023163"/>
    </source>
</evidence>
<dbReference type="SUPFAM" id="SSF47413">
    <property type="entry name" value="lambda repressor-like DNA-binding domains"/>
    <property type="match status" value="1"/>
</dbReference>
<dbReference type="Pfam" id="PF13377">
    <property type="entry name" value="Peripla_BP_3"/>
    <property type="match status" value="1"/>
</dbReference>
<dbReference type="Gene3D" id="1.10.260.40">
    <property type="entry name" value="lambda repressor-like DNA-binding domains"/>
    <property type="match status" value="1"/>
</dbReference>
<dbReference type="InterPro" id="IPR028082">
    <property type="entry name" value="Peripla_BP_I"/>
</dbReference>
<organism evidence="6 7">
    <name type="scientific">Bifidobacterium catenulatum</name>
    <dbReference type="NCBI Taxonomy" id="1686"/>
    <lineage>
        <taxon>Bacteria</taxon>
        <taxon>Bacillati</taxon>
        <taxon>Actinomycetota</taxon>
        <taxon>Actinomycetes</taxon>
        <taxon>Bifidobacteriales</taxon>
        <taxon>Bifidobacteriaceae</taxon>
        <taxon>Bifidobacterium</taxon>
    </lineage>
</organism>
<dbReference type="PANTHER" id="PTHR30146:SF153">
    <property type="entry name" value="LACTOSE OPERON REPRESSOR"/>
    <property type="match status" value="1"/>
</dbReference>
<evidence type="ECO:0000256" key="4">
    <source>
        <dbReference type="SAM" id="MobiDB-lite"/>
    </source>
</evidence>
<dbReference type="Pfam" id="PF00356">
    <property type="entry name" value="LacI"/>
    <property type="match status" value="1"/>
</dbReference>
<name>A0A1V8PQQ6_9BIFI</name>
<feature type="domain" description="HTH lacI-type" evidence="5">
    <location>
        <begin position="27"/>
        <end position="81"/>
    </location>
</feature>
<dbReference type="CDD" id="cd06296">
    <property type="entry name" value="PBP1_CatR-like"/>
    <property type="match status" value="1"/>
</dbReference>
<evidence type="ECO:0000313" key="6">
    <source>
        <dbReference type="EMBL" id="OQM50996.1"/>
    </source>
</evidence>
<dbReference type="InterPro" id="IPR010982">
    <property type="entry name" value="Lambda_DNA-bd_dom_sf"/>
</dbReference>
<dbReference type="InterPro" id="IPR046335">
    <property type="entry name" value="LacI/GalR-like_sensor"/>
</dbReference>
<keyword evidence="1" id="KW-0805">Transcription regulation</keyword>
<dbReference type="SUPFAM" id="SSF53822">
    <property type="entry name" value="Periplasmic binding protein-like I"/>
    <property type="match status" value="1"/>
</dbReference>
<dbReference type="PROSITE" id="PS50932">
    <property type="entry name" value="HTH_LACI_2"/>
    <property type="match status" value="1"/>
</dbReference>
<gene>
    <name evidence="6" type="ORF">B5782_0943</name>
</gene>
<dbReference type="GO" id="GO:0003700">
    <property type="term" value="F:DNA-binding transcription factor activity"/>
    <property type="evidence" value="ECO:0007669"/>
    <property type="project" value="TreeGrafter"/>
</dbReference>
<dbReference type="SMART" id="SM00354">
    <property type="entry name" value="HTH_LACI"/>
    <property type="match status" value="1"/>
</dbReference>
<dbReference type="AlphaFoldDB" id="A0A1V8PQQ6"/>
<proteinExistence type="predicted"/>
<dbReference type="GO" id="GO:0000976">
    <property type="term" value="F:transcription cis-regulatory region binding"/>
    <property type="evidence" value="ECO:0007669"/>
    <property type="project" value="TreeGrafter"/>
</dbReference>
<evidence type="ECO:0000259" key="5">
    <source>
        <dbReference type="PROSITE" id="PS50932"/>
    </source>
</evidence>
<keyword evidence="3" id="KW-0804">Transcription</keyword>
<dbReference type="CDD" id="cd01392">
    <property type="entry name" value="HTH_LacI"/>
    <property type="match status" value="1"/>
</dbReference>
<dbReference type="Proteomes" id="UP000192666">
    <property type="component" value="Unassembled WGS sequence"/>
</dbReference>
<evidence type="ECO:0000313" key="7">
    <source>
        <dbReference type="Proteomes" id="UP000192666"/>
    </source>
</evidence>
<evidence type="ECO:0000256" key="1">
    <source>
        <dbReference type="ARBA" id="ARBA00023015"/>
    </source>
</evidence>
<comment type="caution">
    <text evidence="6">The sequence shown here is derived from an EMBL/GenBank/DDBJ whole genome shotgun (WGS) entry which is preliminary data.</text>
</comment>
<dbReference type="EMBL" id="NAQA01000003">
    <property type="protein sequence ID" value="OQM50996.1"/>
    <property type="molecule type" value="Genomic_DNA"/>
</dbReference>
<evidence type="ECO:0000256" key="2">
    <source>
        <dbReference type="ARBA" id="ARBA00023125"/>
    </source>
</evidence>
<dbReference type="PANTHER" id="PTHR30146">
    <property type="entry name" value="LACI-RELATED TRANSCRIPTIONAL REPRESSOR"/>
    <property type="match status" value="1"/>
</dbReference>
<protein>
    <submittedName>
        <fullName evidence="6">LacI family transcriptional regulator</fullName>
    </submittedName>
</protein>
<sequence length="360" mass="39157">MPSPPDARPQGTPISDSQTTPGSGHTVQISDIAERTGYSLATVSKVLNGRSDVAAGTRQIIEEALRDSGYTKRISTTKNRKLIEAVFQNFDNIWSLEMLRGIVHEASAHEMSVVTTESGDRSHPDSRWVEGVLRRQPLGVVLVFSNLTESEKSRLQAFNIDYVTLDPAGDPSPDNLSVQADNWTGGLIATRHLLSLGHTRIGIITGPNSMLCSKAQLDGYKAALDEHDIPFDPDLVREGDFSTAGGYLQGLSLLKNSAKRPTAIFAGSDLQSMGVYEAARTLDLKIPEQLSVIGFDDVQTAAYMGPALTTVRQPLQDMAAAAVRMIIDKSHGRPIQNRSIYPTTLIVRDSTRPLEISEPH</sequence>
<dbReference type="InterPro" id="IPR000843">
    <property type="entry name" value="HTH_LacI"/>
</dbReference>
<keyword evidence="2" id="KW-0238">DNA-binding</keyword>
<feature type="compositionally biased region" description="Polar residues" evidence="4">
    <location>
        <begin position="12"/>
        <end position="25"/>
    </location>
</feature>
<feature type="region of interest" description="Disordered" evidence="4">
    <location>
        <begin position="1"/>
        <end position="25"/>
    </location>
</feature>